<evidence type="ECO:0000256" key="9">
    <source>
        <dbReference type="PIRSR" id="PIRSR605150-2"/>
    </source>
</evidence>
<dbReference type="AlphaFoldDB" id="A0AAF0U7N4"/>
<dbReference type="PANTHER" id="PTHR13301">
    <property type="entry name" value="X-BOX TRANSCRIPTION FACTOR-RELATED"/>
    <property type="match status" value="1"/>
</dbReference>
<dbReference type="GO" id="GO:0016020">
    <property type="term" value="C:membrane"/>
    <property type="evidence" value="ECO:0007669"/>
    <property type="project" value="InterPro"/>
</dbReference>
<dbReference type="GO" id="GO:0012505">
    <property type="term" value="C:endomembrane system"/>
    <property type="evidence" value="ECO:0007669"/>
    <property type="project" value="UniProtKB-SubCell"/>
</dbReference>
<feature type="transmembrane region" description="Helical" evidence="11">
    <location>
        <begin position="611"/>
        <end position="633"/>
    </location>
</feature>
<dbReference type="Proteomes" id="UP001234989">
    <property type="component" value="Chromosome 8"/>
</dbReference>
<feature type="binding site" evidence="10">
    <location>
        <position position="214"/>
    </location>
    <ligand>
        <name>Mn(2+)</name>
        <dbReference type="ChEBI" id="CHEBI:29035"/>
    </ligand>
</feature>
<evidence type="ECO:0000256" key="7">
    <source>
        <dbReference type="ARBA" id="ARBA00023316"/>
    </source>
</evidence>
<dbReference type="SUPFAM" id="SSF53448">
    <property type="entry name" value="Nucleotide-diphospho-sugar transferases"/>
    <property type="match status" value="1"/>
</dbReference>
<feature type="transmembrane region" description="Helical" evidence="11">
    <location>
        <begin position="480"/>
        <end position="500"/>
    </location>
</feature>
<dbReference type="GO" id="GO:0030244">
    <property type="term" value="P:cellulose biosynthetic process"/>
    <property type="evidence" value="ECO:0007669"/>
    <property type="project" value="InterPro"/>
</dbReference>
<feature type="active site" evidence="8">
    <location>
        <position position="377"/>
    </location>
</feature>
<dbReference type="InterPro" id="IPR029044">
    <property type="entry name" value="Nucleotide-diphossugar_trans"/>
</dbReference>
<dbReference type="GO" id="GO:0016760">
    <property type="term" value="F:cellulose synthase (UDP-forming) activity"/>
    <property type="evidence" value="ECO:0007669"/>
    <property type="project" value="InterPro"/>
</dbReference>
<keyword evidence="3" id="KW-0808">Transferase</keyword>
<evidence type="ECO:0000313" key="13">
    <source>
        <dbReference type="Proteomes" id="UP001234989"/>
    </source>
</evidence>
<dbReference type="Pfam" id="PF03552">
    <property type="entry name" value="Cellulose_synt"/>
    <property type="match status" value="1"/>
</dbReference>
<dbReference type="Gene3D" id="3.90.550.10">
    <property type="entry name" value="Spore Coat Polysaccharide Biosynthesis Protein SpsA, Chain A"/>
    <property type="match status" value="2"/>
</dbReference>
<dbReference type="GO" id="GO:0071555">
    <property type="term" value="P:cell wall organization"/>
    <property type="evidence" value="ECO:0007669"/>
    <property type="project" value="UniProtKB-KW"/>
</dbReference>
<evidence type="ECO:0000256" key="2">
    <source>
        <dbReference type="ARBA" id="ARBA00022676"/>
    </source>
</evidence>
<organism evidence="12 13">
    <name type="scientific">Solanum verrucosum</name>
    <dbReference type="NCBI Taxonomy" id="315347"/>
    <lineage>
        <taxon>Eukaryota</taxon>
        <taxon>Viridiplantae</taxon>
        <taxon>Streptophyta</taxon>
        <taxon>Embryophyta</taxon>
        <taxon>Tracheophyta</taxon>
        <taxon>Spermatophyta</taxon>
        <taxon>Magnoliopsida</taxon>
        <taxon>eudicotyledons</taxon>
        <taxon>Gunneridae</taxon>
        <taxon>Pentapetalae</taxon>
        <taxon>asterids</taxon>
        <taxon>lamiids</taxon>
        <taxon>Solanales</taxon>
        <taxon>Solanaceae</taxon>
        <taxon>Solanoideae</taxon>
        <taxon>Solaneae</taxon>
        <taxon>Solanum</taxon>
    </lineage>
</organism>
<evidence type="ECO:0000256" key="11">
    <source>
        <dbReference type="SAM" id="Phobius"/>
    </source>
</evidence>
<keyword evidence="13" id="KW-1185">Reference proteome</keyword>
<keyword evidence="5 11" id="KW-1133">Transmembrane helix</keyword>
<accession>A0AAF0U7N4</accession>
<sequence length="667" mass="75664">MALITPSKSCINLLWFTSQSFRTRHIAREQFPKMLENFEDHFPALDVFICTADPYREPPGNVANTVLSVLTYDYPTEKLSIYVSDDGGSELTMFALAEAARFGVHWLPFCRENGVVERCPDAYFSSDNYAENSQLHKIKLMYENMITRINNVVERGKVNEEYISNEDEQEAYSKYSSDGFTPHHHPSTIQAGSDSVRLFMRPRQKSNTSPHHFKAGALNVLLRVSGIMTNGPIILTLDCDMYSNDPSTPKLALCYFLDQSLWPNLAFVQTPQRFHGHNWADIYASEFKALAHANPMGMDGLCGPNYMGTGCFFKRRAFFGGPSSFEQQGMIQDLVVNKPIEAQTILEQAHQMASVNYENQTNWGFKMGFRYGSLVEDIYTGYQLHCEGWKSIFCNPKRPAFLGHVPLSLNEVLIQMKRWAVGLLEVALSKNSPITFGMGHLGPIMAQCYIHYTFWPIHSLPITIYALLPQLTLLSGVPIFPKISSPWSLLHIFLFLGAYMQDYCLNFASTSQGSLRRWWSDQRMWIIRGLSSFPVGIIEYLMKRMGIVTQKFNVTSKVVDHDQVTRYNRGIIEFGVASPMFVPLVTTSMINLMALVKALVSYYKGENFDGLFLNTLIACFGVVNCLPIYEAMVLRVDKGRMPTKITIISTFLALCLYIICLFLVGHM</sequence>
<evidence type="ECO:0000256" key="8">
    <source>
        <dbReference type="PIRSR" id="PIRSR605150-1"/>
    </source>
</evidence>
<reference evidence="12" key="1">
    <citation type="submission" date="2023-08" db="EMBL/GenBank/DDBJ databases">
        <title>A de novo genome assembly of Solanum verrucosum Schlechtendal, a Mexican diploid species geographically isolated from the other diploid A-genome species in potato relatives.</title>
        <authorList>
            <person name="Hosaka K."/>
        </authorList>
    </citation>
    <scope>NUCLEOTIDE SEQUENCE</scope>
    <source>
        <tissue evidence="12">Young leaves</tissue>
    </source>
</reference>
<keyword evidence="6 11" id="KW-0472">Membrane</keyword>
<evidence type="ECO:0000256" key="5">
    <source>
        <dbReference type="ARBA" id="ARBA00022989"/>
    </source>
</evidence>
<proteinExistence type="predicted"/>
<dbReference type="EMBL" id="CP133619">
    <property type="protein sequence ID" value="WMV40646.1"/>
    <property type="molecule type" value="Genomic_DNA"/>
</dbReference>
<evidence type="ECO:0000256" key="3">
    <source>
        <dbReference type="ARBA" id="ARBA00022679"/>
    </source>
</evidence>
<feature type="transmembrane region" description="Helical" evidence="11">
    <location>
        <begin position="525"/>
        <end position="542"/>
    </location>
</feature>
<gene>
    <name evidence="12" type="ORF">MTR67_034031</name>
</gene>
<protein>
    <recommendedName>
        <fullName evidence="14">Cellulose synthase-like protein G3</fullName>
    </recommendedName>
</protein>
<evidence type="ECO:0000256" key="4">
    <source>
        <dbReference type="ARBA" id="ARBA00022692"/>
    </source>
</evidence>
<feature type="binding site" evidence="9">
    <location>
        <position position="57"/>
    </location>
    <ligand>
        <name>UDP-alpha-D-glucose</name>
        <dbReference type="ChEBI" id="CHEBI:58885"/>
    </ligand>
</feature>
<keyword evidence="2" id="KW-0328">Glycosyltransferase</keyword>
<feature type="active site" evidence="8">
    <location>
        <position position="86"/>
    </location>
</feature>
<feature type="transmembrane region" description="Helical" evidence="11">
    <location>
        <begin position="645"/>
        <end position="664"/>
    </location>
</feature>
<evidence type="ECO:0000256" key="6">
    <source>
        <dbReference type="ARBA" id="ARBA00023136"/>
    </source>
</evidence>
<feature type="binding site" evidence="9">
    <location>
        <position position="86"/>
    </location>
    <ligand>
        <name>UDP-alpha-D-glucose</name>
        <dbReference type="ChEBI" id="CHEBI:58885"/>
    </ligand>
</feature>
<feature type="transmembrane region" description="Helical" evidence="11">
    <location>
        <begin position="449"/>
        <end position="468"/>
    </location>
</feature>
<evidence type="ECO:0000256" key="10">
    <source>
        <dbReference type="PIRSR" id="PIRSR605150-3"/>
    </source>
</evidence>
<comment type="subcellular location">
    <subcellularLocation>
        <location evidence="1">Endomembrane system</location>
        <topology evidence="1">Multi-pass membrane protein</topology>
    </subcellularLocation>
</comment>
<dbReference type="InterPro" id="IPR005150">
    <property type="entry name" value="Cellulose_synth"/>
</dbReference>
<keyword evidence="4 11" id="KW-0812">Transmembrane</keyword>
<name>A0AAF0U7N4_SOLVR</name>
<feature type="binding site" evidence="10">
    <location>
        <position position="238"/>
    </location>
    <ligand>
        <name>Mn(2+)</name>
        <dbReference type="ChEBI" id="CHEBI:29035"/>
    </ligand>
</feature>
<evidence type="ECO:0000256" key="1">
    <source>
        <dbReference type="ARBA" id="ARBA00004127"/>
    </source>
</evidence>
<feature type="transmembrane region" description="Helical" evidence="11">
    <location>
        <begin position="576"/>
        <end position="599"/>
    </location>
</feature>
<evidence type="ECO:0000313" key="12">
    <source>
        <dbReference type="EMBL" id="WMV40646.1"/>
    </source>
</evidence>
<keyword evidence="7" id="KW-0961">Cell wall biogenesis/degradation</keyword>
<evidence type="ECO:0008006" key="14">
    <source>
        <dbReference type="Google" id="ProtNLM"/>
    </source>
</evidence>